<protein>
    <submittedName>
        <fullName evidence="1">DUF4287 domain-containing protein</fullName>
    </submittedName>
</protein>
<evidence type="ECO:0000313" key="2">
    <source>
        <dbReference type="Proteomes" id="UP001081283"/>
    </source>
</evidence>
<dbReference type="RefSeq" id="WP_267612494.1">
    <property type="nucleotide sequence ID" value="NZ_JAOVZQ010000001.1"/>
</dbReference>
<reference evidence="1" key="1">
    <citation type="submission" date="2022-10" db="EMBL/GenBank/DDBJ databases">
        <title>Hoeflea sp. J2-29, isolated from marine algae.</title>
        <authorList>
            <person name="Kristyanto S."/>
            <person name="Kim J.M."/>
            <person name="Jeon C.O."/>
        </authorList>
    </citation>
    <scope>NUCLEOTIDE SEQUENCE</scope>
    <source>
        <strain evidence="1">J2-29</strain>
    </source>
</reference>
<keyword evidence="2" id="KW-1185">Reference proteome</keyword>
<organism evidence="1 2">
    <name type="scientific">Hoeflea ulvae</name>
    <dbReference type="NCBI Taxonomy" id="2983764"/>
    <lineage>
        <taxon>Bacteria</taxon>
        <taxon>Pseudomonadati</taxon>
        <taxon>Pseudomonadota</taxon>
        <taxon>Alphaproteobacteria</taxon>
        <taxon>Hyphomicrobiales</taxon>
        <taxon>Rhizobiaceae</taxon>
        <taxon>Hoeflea</taxon>
    </lineage>
</organism>
<dbReference type="InterPro" id="IPR025629">
    <property type="entry name" value="DUF4287"/>
</dbReference>
<dbReference type="EMBL" id="JAOVZQ010000001">
    <property type="protein sequence ID" value="MCY0094549.1"/>
    <property type="molecule type" value="Genomic_DNA"/>
</dbReference>
<proteinExistence type="predicted"/>
<gene>
    <name evidence="1" type="ORF">OEG82_10995</name>
</gene>
<dbReference type="Proteomes" id="UP001081283">
    <property type="component" value="Unassembled WGS sequence"/>
</dbReference>
<comment type="caution">
    <text evidence="1">The sequence shown here is derived from an EMBL/GenBank/DDBJ whole genome shotgun (WGS) entry which is preliminary data.</text>
</comment>
<dbReference type="Pfam" id="PF14117">
    <property type="entry name" value="DUF4287"/>
    <property type="match status" value="1"/>
</dbReference>
<accession>A0ABT3YF99</accession>
<evidence type="ECO:0000313" key="1">
    <source>
        <dbReference type="EMBL" id="MCY0094549.1"/>
    </source>
</evidence>
<name>A0ABT3YF99_9HYPH</name>
<sequence length="76" mass="8390">MSFQAYLDTIKAKTGKTPDQLRQLAETRGLLEDGKVAKGVKAGDVVAWLKQDFDLGRGHAMAIWALFTNIKQMPAK</sequence>